<dbReference type="RefSeq" id="WP_354664185.1">
    <property type="nucleotide sequence ID" value="NZ_JBEXAC010000004.1"/>
</dbReference>
<sequence length="310" mass="34980">MLSLLYMTFHLMVTDSVPAKPANIVEFPLKSRVELFSVRNRYEFSKSPFGFNTRDYSGLRPKNELYVGVYGQYRWIGLAYSRNVYGRKKDANGNEIKATTMGLSAIGDKWGGIGTFHSYRGLAMVNRRNEKEVIYPNLKFRELAVSIYHVLNGEDFSMRAAISYSAQQMRSAGSFFIWLQLNGQQWNALPSLQQDSVSIPIVKDDAPWKNVISAVPQLGYGYNVIFGTKGWGASILIHTGVGPAVLWSEHEPRQFKASWALGAAAQVGYNGPKWYTYLHADENCQSRIGFTNQSLYMVMQNVLLTIGLRL</sequence>
<comment type="caution">
    <text evidence="1">The sequence shown here is derived from an EMBL/GenBank/DDBJ whole genome shotgun (WGS) entry which is preliminary data.</text>
</comment>
<dbReference type="Pfam" id="PF14391">
    <property type="entry name" value="DUF4421"/>
    <property type="match status" value="1"/>
</dbReference>
<organism evidence="1 2">
    <name type="scientific">Chitinophaga defluvii</name>
    <dbReference type="NCBI Taxonomy" id="3163343"/>
    <lineage>
        <taxon>Bacteria</taxon>
        <taxon>Pseudomonadati</taxon>
        <taxon>Bacteroidota</taxon>
        <taxon>Chitinophagia</taxon>
        <taxon>Chitinophagales</taxon>
        <taxon>Chitinophagaceae</taxon>
        <taxon>Chitinophaga</taxon>
    </lineage>
</organism>
<proteinExistence type="predicted"/>
<reference evidence="1 2" key="1">
    <citation type="submission" date="2024-06" db="EMBL/GenBank/DDBJ databases">
        <title>Chitinophaga defluvii sp. nov., isolated from municipal sewage.</title>
        <authorList>
            <person name="Zhang L."/>
        </authorList>
    </citation>
    <scope>NUCLEOTIDE SEQUENCE [LARGE SCALE GENOMIC DNA]</scope>
    <source>
        <strain evidence="1 2">H8</strain>
    </source>
</reference>
<dbReference type="EMBL" id="JBEXAC010000004">
    <property type="protein sequence ID" value="MET7001610.1"/>
    <property type="molecule type" value="Genomic_DNA"/>
</dbReference>
<gene>
    <name evidence="1" type="ORF">ABR189_29780</name>
</gene>
<keyword evidence="2" id="KW-1185">Reference proteome</keyword>
<evidence type="ECO:0000313" key="1">
    <source>
        <dbReference type="EMBL" id="MET7001610.1"/>
    </source>
</evidence>
<protein>
    <submittedName>
        <fullName evidence="1">DUF4421 family protein</fullName>
    </submittedName>
</protein>
<dbReference type="InterPro" id="IPR025535">
    <property type="entry name" value="DUF4421"/>
</dbReference>
<name>A0ABV2TEZ3_9BACT</name>
<accession>A0ABV2TEZ3</accession>
<dbReference type="Proteomes" id="UP001549749">
    <property type="component" value="Unassembled WGS sequence"/>
</dbReference>
<evidence type="ECO:0000313" key="2">
    <source>
        <dbReference type="Proteomes" id="UP001549749"/>
    </source>
</evidence>